<keyword evidence="5 6" id="KW-0472">Membrane</keyword>
<evidence type="ECO:0000256" key="4">
    <source>
        <dbReference type="ARBA" id="ARBA00022989"/>
    </source>
</evidence>
<evidence type="ECO:0000256" key="1">
    <source>
        <dbReference type="ARBA" id="ARBA00004651"/>
    </source>
</evidence>
<dbReference type="PANTHER" id="PTHR30250:SF11">
    <property type="entry name" value="O-ANTIGEN TRANSPORTER-RELATED"/>
    <property type="match status" value="1"/>
</dbReference>
<protein>
    <submittedName>
        <fullName evidence="7">Oligosaccharide flippase family protein</fullName>
    </submittedName>
</protein>
<dbReference type="PANTHER" id="PTHR30250">
    <property type="entry name" value="PST FAMILY PREDICTED COLANIC ACID TRANSPORTER"/>
    <property type="match status" value="1"/>
</dbReference>
<dbReference type="Proteomes" id="UP001202248">
    <property type="component" value="Unassembled WGS sequence"/>
</dbReference>
<dbReference type="RefSeq" id="WP_240832161.1">
    <property type="nucleotide sequence ID" value="NZ_JAKWBL010000004.1"/>
</dbReference>
<dbReference type="InterPro" id="IPR002797">
    <property type="entry name" value="Polysacc_synth"/>
</dbReference>
<evidence type="ECO:0000256" key="2">
    <source>
        <dbReference type="ARBA" id="ARBA00022475"/>
    </source>
</evidence>
<feature type="transmembrane region" description="Helical" evidence="6">
    <location>
        <begin position="188"/>
        <end position="208"/>
    </location>
</feature>
<comment type="subcellular location">
    <subcellularLocation>
        <location evidence="1">Cell membrane</location>
        <topology evidence="1">Multi-pass membrane protein</topology>
    </subcellularLocation>
</comment>
<feature type="transmembrane region" description="Helical" evidence="6">
    <location>
        <begin position="147"/>
        <end position="172"/>
    </location>
</feature>
<keyword evidence="4 6" id="KW-1133">Transmembrane helix</keyword>
<dbReference type="InterPro" id="IPR050833">
    <property type="entry name" value="Poly_Biosynth_Transport"/>
</dbReference>
<feature type="transmembrane region" description="Helical" evidence="6">
    <location>
        <begin position="12"/>
        <end position="34"/>
    </location>
</feature>
<organism evidence="7 8">
    <name type="scientific">Niabella ginsengisoli</name>
    <dbReference type="NCBI Taxonomy" id="522298"/>
    <lineage>
        <taxon>Bacteria</taxon>
        <taxon>Pseudomonadati</taxon>
        <taxon>Bacteroidota</taxon>
        <taxon>Chitinophagia</taxon>
        <taxon>Chitinophagales</taxon>
        <taxon>Chitinophagaceae</taxon>
        <taxon>Niabella</taxon>
    </lineage>
</organism>
<dbReference type="EMBL" id="JAKWBL010000004">
    <property type="protein sequence ID" value="MCH5600150.1"/>
    <property type="molecule type" value="Genomic_DNA"/>
</dbReference>
<feature type="transmembrane region" description="Helical" evidence="6">
    <location>
        <begin position="46"/>
        <end position="66"/>
    </location>
</feature>
<proteinExistence type="predicted"/>
<evidence type="ECO:0000313" key="7">
    <source>
        <dbReference type="EMBL" id="MCH5600150.1"/>
    </source>
</evidence>
<evidence type="ECO:0000256" key="6">
    <source>
        <dbReference type="SAM" id="Phobius"/>
    </source>
</evidence>
<accession>A0ABS9SP66</accession>
<reference evidence="7 8" key="1">
    <citation type="submission" date="2022-02" db="EMBL/GenBank/DDBJ databases">
        <authorList>
            <person name="Min J."/>
        </authorList>
    </citation>
    <scope>NUCLEOTIDE SEQUENCE [LARGE SCALE GENOMIC DNA]</scope>
    <source>
        <strain evidence="7 8">GR10-1</strain>
    </source>
</reference>
<evidence type="ECO:0000256" key="3">
    <source>
        <dbReference type="ARBA" id="ARBA00022692"/>
    </source>
</evidence>
<feature type="transmembrane region" description="Helical" evidence="6">
    <location>
        <begin position="116"/>
        <end position="135"/>
    </location>
</feature>
<dbReference type="Pfam" id="PF01943">
    <property type="entry name" value="Polysacc_synt"/>
    <property type="match status" value="1"/>
</dbReference>
<feature type="transmembrane region" description="Helical" evidence="6">
    <location>
        <begin position="78"/>
        <end position="100"/>
    </location>
</feature>
<sequence length="241" mass="27338">MSGIKKLAGQTIWYGVSSIAARFINYLLTPYLTYKFTTGEYGEMSILYAFIPFMNVIFTYGMETGFFRFSQNSDKDKVYSTTSLSLIYSTLILALLLIAFNKPLSGLLSVADKPEYLMLAAAIIALDALTTIPFAKLRQDGRPRKFAFTKLTGILVNIAAIYFFLSICPQLIDQEPDHVLSHFYDKDWVVGYVLLANLIQNIIVFLILSKEFWGFRFKFNKALWKEMMLYSLPLIIAGLGA</sequence>
<keyword evidence="8" id="KW-1185">Reference proteome</keyword>
<keyword evidence="2" id="KW-1003">Cell membrane</keyword>
<evidence type="ECO:0000313" key="8">
    <source>
        <dbReference type="Proteomes" id="UP001202248"/>
    </source>
</evidence>
<comment type="caution">
    <text evidence="7">The sequence shown here is derived from an EMBL/GenBank/DDBJ whole genome shotgun (WGS) entry which is preliminary data.</text>
</comment>
<evidence type="ECO:0000256" key="5">
    <source>
        <dbReference type="ARBA" id="ARBA00023136"/>
    </source>
</evidence>
<gene>
    <name evidence="7" type="ORF">MKP09_20635</name>
</gene>
<keyword evidence="3 6" id="KW-0812">Transmembrane</keyword>
<name>A0ABS9SP66_9BACT</name>